<gene>
    <name evidence="2" type="ORF">G8770_02885</name>
</gene>
<sequence>MMKTALVIGATGVTGQHIVTALLESDAYDKVVVFSRRPLTTPQAQPLKHPKLISHCVDFERIPQWSRLIQGNDLFSALGTTRKQAGSKAGQYQVDYTFQAKVIAAASEHGVDRLFLVSAPGANARSKLFYSRIKGELDEFAIQQNFKAIALFKPAIIEGVRPDKRWGEKLAASVTRGLCRIPGLRRFRPITGQQLGQSMVKCAEQPLKNGTHTFELDSIFEHLKGPPK</sequence>
<dbReference type="PANTHER" id="PTHR14097">
    <property type="entry name" value="OXIDOREDUCTASE HTATIP2"/>
    <property type="match status" value="1"/>
</dbReference>
<dbReference type="InterPro" id="IPR036291">
    <property type="entry name" value="NAD(P)-bd_dom_sf"/>
</dbReference>
<dbReference type="AlphaFoldDB" id="A0A9E5MLR8"/>
<name>A0A9E5MLR8_9GAMM</name>
<evidence type="ECO:0000259" key="1">
    <source>
        <dbReference type="Pfam" id="PF13460"/>
    </source>
</evidence>
<dbReference type="InterPro" id="IPR016040">
    <property type="entry name" value="NAD(P)-bd_dom"/>
</dbReference>
<keyword evidence="3" id="KW-1185">Reference proteome</keyword>
<dbReference type="PANTHER" id="PTHR14097:SF7">
    <property type="entry name" value="OXIDOREDUCTASE HTATIP2"/>
    <property type="match status" value="1"/>
</dbReference>
<reference evidence="2" key="1">
    <citation type="submission" date="2020-03" db="EMBL/GenBank/DDBJ databases">
        <authorList>
            <person name="Guo F."/>
        </authorList>
    </citation>
    <scope>NUCLEOTIDE SEQUENCE</scope>
    <source>
        <strain evidence="2">JCM 30134</strain>
    </source>
</reference>
<proteinExistence type="predicted"/>
<evidence type="ECO:0000313" key="2">
    <source>
        <dbReference type="EMBL" id="NHO64490.1"/>
    </source>
</evidence>
<comment type="caution">
    <text evidence="2">The sequence shown here is derived from an EMBL/GenBank/DDBJ whole genome shotgun (WGS) entry which is preliminary data.</text>
</comment>
<dbReference type="Gene3D" id="3.40.50.720">
    <property type="entry name" value="NAD(P)-binding Rossmann-like Domain"/>
    <property type="match status" value="1"/>
</dbReference>
<evidence type="ECO:0000313" key="3">
    <source>
        <dbReference type="Proteomes" id="UP000787472"/>
    </source>
</evidence>
<dbReference type="RefSeq" id="WP_167181587.1">
    <property type="nucleotide sequence ID" value="NZ_JAAONZ010000002.1"/>
</dbReference>
<protein>
    <submittedName>
        <fullName evidence="2">NAD(P)H-binding protein</fullName>
    </submittedName>
</protein>
<dbReference type="EMBL" id="JAAONZ010000002">
    <property type="protein sequence ID" value="NHO64490.1"/>
    <property type="molecule type" value="Genomic_DNA"/>
</dbReference>
<accession>A0A9E5MLR8</accession>
<dbReference type="Proteomes" id="UP000787472">
    <property type="component" value="Unassembled WGS sequence"/>
</dbReference>
<dbReference type="Pfam" id="PF13460">
    <property type="entry name" value="NAD_binding_10"/>
    <property type="match status" value="1"/>
</dbReference>
<feature type="domain" description="NAD(P)-binding" evidence="1">
    <location>
        <begin position="9"/>
        <end position="126"/>
    </location>
</feature>
<organism evidence="2 3">
    <name type="scientific">Pseudomaricurvus hydrocarbonicus</name>
    <dbReference type="NCBI Taxonomy" id="1470433"/>
    <lineage>
        <taxon>Bacteria</taxon>
        <taxon>Pseudomonadati</taxon>
        <taxon>Pseudomonadota</taxon>
        <taxon>Gammaproteobacteria</taxon>
        <taxon>Cellvibrionales</taxon>
        <taxon>Cellvibrionaceae</taxon>
        <taxon>Pseudomaricurvus</taxon>
    </lineage>
</organism>
<dbReference type="SUPFAM" id="SSF51735">
    <property type="entry name" value="NAD(P)-binding Rossmann-fold domains"/>
    <property type="match status" value="1"/>
</dbReference>